<dbReference type="NCBIfam" id="TIGR01614">
    <property type="entry name" value="PME_inhib"/>
    <property type="match status" value="1"/>
</dbReference>
<evidence type="ECO:0000256" key="4">
    <source>
        <dbReference type="SAM" id="SignalP"/>
    </source>
</evidence>
<evidence type="ECO:0000313" key="6">
    <source>
        <dbReference type="EMBL" id="OVA16682.1"/>
    </source>
</evidence>
<dbReference type="PANTHER" id="PTHR36710:SF4">
    <property type="entry name" value="PLANT INVERTASE_PECTIN METHYLESTERASE INHIBITOR SUPERFAMILY PROTEIN"/>
    <property type="match status" value="1"/>
</dbReference>
<feature type="chain" id="PRO_5013029934" evidence="4">
    <location>
        <begin position="24"/>
        <end position="189"/>
    </location>
</feature>
<dbReference type="SUPFAM" id="SSF101148">
    <property type="entry name" value="Plant invertase/pectin methylesterase inhibitor"/>
    <property type="match status" value="1"/>
</dbReference>
<dbReference type="Pfam" id="PF04043">
    <property type="entry name" value="PMEI"/>
    <property type="match status" value="1"/>
</dbReference>
<accession>A0A200R1T5</accession>
<evidence type="ECO:0000256" key="1">
    <source>
        <dbReference type="ARBA" id="ARBA00022729"/>
    </source>
</evidence>
<dbReference type="SMART" id="SM00856">
    <property type="entry name" value="PMEI"/>
    <property type="match status" value="1"/>
</dbReference>
<evidence type="ECO:0000256" key="3">
    <source>
        <dbReference type="ARBA" id="ARBA00038471"/>
    </source>
</evidence>
<dbReference type="InterPro" id="IPR035513">
    <property type="entry name" value="Invertase/methylesterase_inhib"/>
</dbReference>
<dbReference type="PANTHER" id="PTHR36710">
    <property type="entry name" value="PECTINESTERASE INHIBITOR-LIKE"/>
    <property type="match status" value="1"/>
</dbReference>
<dbReference type="InParanoid" id="A0A200R1T5"/>
<evidence type="ECO:0000313" key="7">
    <source>
        <dbReference type="Proteomes" id="UP000195402"/>
    </source>
</evidence>
<feature type="domain" description="Pectinesterase inhibitor" evidence="5">
    <location>
        <begin position="40"/>
        <end position="184"/>
    </location>
</feature>
<dbReference type="OrthoDB" id="764172at2759"/>
<feature type="signal peptide" evidence="4">
    <location>
        <begin position="1"/>
        <end position="23"/>
    </location>
</feature>
<dbReference type="InterPro" id="IPR052421">
    <property type="entry name" value="PCW_Enzyme_Inhibitor"/>
</dbReference>
<dbReference type="InterPro" id="IPR034086">
    <property type="entry name" value="PMEI_plant"/>
</dbReference>
<dbReference type="Proteomes" id="UP000195402">
    <property type="component" value="Unassembled WGS sequence"/>
</dbReference>
<dbReference type="GO" id="GO:0046910">
    <property type="term" value="F:pectinesterase inhibitor activity"/>
    <property type="evidence" value="ECO:0007669"/>
    <property type="project" value="InterPro"/>
</dbReference>
<keyword evidence="1 4" id="KW-0732">Signal</keyword>
<dbReference type="OMA" id="WLNICHE"/>
<sequence length="189" mass="21158">MAYLFRALVVYLVLLVFLFISSSTTTTAAGARELRINVKVTKSFVYEVCSQTRNINFCVDVLRSDPRTETSDLFGLGSIANNLAIINATDTQNYITDLFNNATLDQKDHFHMCSLDYQFIISDFKQAADKMRHSDYKETNTLAIDAINRASDCENVFLSPPVIQSPLTQRNKNLGDLADILAAVSKRLS</sequence>
<dbReference type="InterPro" id="IPR006501">
    <property type="entry name" value="Pectinesterase_inhib_dom"/>
</dbReference>
<keyword evidence="2" id="KW-1015">Disulfide bond</keyword>
<comment type="similarity">
    <text evidence="3">Belongs to the PMEI family.</text>
</comment>
<evidence type="ECO:0000259" key="5">
    <source>
        <dbReference type="SMART" id="SM00856"/>
    </source>
</evidence>
<dbReference type="AlphaFoldDB" id="A0A200R1T5"/>
<protein>
    <submittedName>
        <fullName evidence="6">Pectinesterase inhibitor domain</fullName>
    </submittedName>
</protein>
<gene>
    <name evidence="6" type="ORF">BVC80_1543g124</name>
</gene>
<reference evidence="6 7" key="1">
    <citation type="journal article" date="2017" name="Mol. Plant">
        <title>The Genome of Medicinal Plant Macleaya cordata Provides New Insights into Benzylisoquinoline Alkaloids Metabolism.</title>
        <authorList>
            <person name="Liu X."/>
            <person name="Liu Y."/>
            <person name="Huang P."/>
            <person name="Ma Y."/>
            <person name="Qing Z."/>
            <person name="Tang Q."/>
            <person name="Cao H."/>
            <person name="Cheng P."/>
            <person name="Zheng Y."/>
            <person name="Yuan Z."/>
            <person name="Zhou Y."/>
            <person name="Liu J."/>
            <person name="Tang Z."/>
            <person name="Zhuo Y."/>
            <person name="Zhang Y."/>
            <person name="Yu L."/>
            <person name="Huang J."/>
            <person name="Yang P."/>
            <person name="Peng Q."/>
            <person name="Zhang J."/>
            <person name="Jiang W."/>
            <person name="Zhang Z."/>
            <person name="Lin K."/>
            <person name="Ro D.K."/>
            <person name="Chen X."/>
            <person name="Xiong X."/>
            <person name="Shang Y."/>
            <person name="Huang S."/>
            <person name="Zeng J."/>
        </authorList>
    </citation>
    <scope>NUCLEOTIDE SEQUENCE [LARGE SCALE GENOMIC DNA]</scope>
    <source>
        <strain evidence="7">cv. BLH2017</strain>
        <tissue evidence="6">Root</tissue>
    </source>
</reference>
<evidence type="ECO:0000256" key="2">
    <source>
        <dbReference type="ARBA" id="ARBA00023157"/>
    </source>
</evidence>
<dbReference type="CDD" id="cd15797">
    <property type="entry name" value="PMEI"/>
    <property type="match status" value="1"/>
</dbReference>
<dbReference type="Gene3D" id="1.20.140.40">
    <property type="entry name" value="Invertase/pectin methylesterase inhibitor family protein"/>
    <property type="match status" value="1"/>
</dbReference>
<dbReference type="EMBL" id="MVGT01000481">
    <property type="protein sequence ID" value="OVA16682.1"/>
    <property type="molecule type" value="Genomic_DNA"/>
</dbReference>
<proteinExistence type="inferred from homology"/>
<dbReference type="STRING" id="56857.A0A200R1T5"/>
<organism evidence="6 7">
    <name type="scientific">Macleaya cordata</name>
    <name type="common">Five-seeded plume-poppy</name>
    <name type="synonym">Bocconia cordata</name>
    <dbReference type="NCBI Taxonomy" id="56857"/>
    <lineage>
        <taxon>Eukaryota</taxon>
        <taxon>Viridiplantae</taxon>
        <taxon>Streptophyta</taxon>
        <taxon>Embryophyta</taxon>
        <taxon>Tracheophyta</taxon>
        <taxon>Spermatophyta</taxon>
        <taxon>Magnoliopsida</taxon>
        <taxon>Ranunculales</taxon>
        <taxon>Papaveraceae</taxon>
        <taxon>Papaveroideae</taxon>
        <taxon>Macleaya</taxon>
    </lineage>
</organism>
<comment type="caution">
    <text evidence="6">The sequence shown here is derived from an EMBL/GenBank/DDBJ whole genome shotgun (WGS) entry which is preliminary data.</text>
</comment>
<dbReference type="FunCoup" id="A0A200R1T5">
    <property type="interactions" value="1"/>
</dbReference>
<keyword evidence="7" id="KW-1185">Reference proteome</keyword>
<name>A0A200R1T5_MACCD</name>